<evidence type="ECO:0000313" key="1">
    <source>
        <dbReference type="EMBL" id="SFQ41290.1"/>
    </source>
</evidence>
<dbReference type="Proteomes" id="UP000199031">
    <property type="component" value="Unassembled WGS sequence"/>
</dbReference>
<gene>
    <name evidence="1" type="ORF">SAMN05444277_11169</name>
</gene>
<protein>
    <submittedName>
        <fullName evidence="1">Uncharacterized protein</fullName>
    </submittedName>
</protein>
<dbReference type="EMBL" id="FOXQ01000011">
    <property type="protein sequence ID" value="SFQ41290.1"/>
    <property type="molecule type" value="Genomic_DNA"/>
</dbReference>
<reference evidence="1 2" key="1">
    <citation type="submission" date="2016-10" db="EMBL/GenBank/DDBJ databases">
        <authorList>
            <person name="de Groot N.N."/>
        </authorList>
    </citation>
    <scope>NUCLEOTIDE SEQUENCE [LARGE SCALE GENOMIC DNA]</scope>
    <source>
        <strain evidence="1 2">DSM 28286</strain>
    </source>
</reference>
<dbReference type="STRING" id="1465490.SAMN05444277_11169"/>
<accession>A0A1I5YAZ0</accession>
<sequence length="108" mass="12366">MLLLAFAFSVQAFASFVDNNKSRKKGDTTDLSLKNFTRTTLKNTAYPSFRLSQFQYKGSSNLYQINSLNSVEGQSMIRMEHGNTAYVYPYKYKVKTPFFKTPSRPGTH</sequence>
<organism evidence="1 2">
    <name type="scientific">Parafilimonas terrae</name>
    <dbReference type="NCBI Taxonomy" id="1465490"/>
    <lineage>
        <taxon>Bacteria</taxon>
        <taxon>Pseudomonadati</taxon>
        <taxon>Bacteroidota</taxon>
        <taxon>Chitinophagia</taxon>
        <taxon>Chitinophagales</taxon>
        <taxon>Chitinophagaceae</taxon>
        <taxon>Parafilimonas</taxon>
    </lineage>
</organism>
<proteinExistence type="predicted"/>
<name>A0A1I5YAZ0_9BACT</name>
<evidence type="ECO:0000313" key="2">
    <source>
        <dbReference type="Proteomes" id="UP000199031"/>
    </source>
</evidence>
<dbReference type="AlphaFoldDB" id="A0A1I5YAZ0"/>
<keyword evidence="2" id="KW-1185">Reference proteome</keyword>